<dbReference type="Gene3D" id="1.10.287.110">
    <property type="entry name" value="DnaJ domain"/>
    <property type="match status" value="1"/>
</dbReference>
<evidence type="ECO:0000313" key="5">
    <source>
        <dbReference type="EnsemblMetazoa" id="AALFPA23_017703.P25933"/>
    </source>
</evidence>
<keyword evidence="2 3" id="KW-0802">TPR repeat</keyword>
<feature type="repeat" description="TPR" evidence="3">
    <location>
        <begin position="266"/>
        <end position="299"/>
    </location>
</feature>
<dbReference type="PRINTS" id="PR00625">
    <property type="entry name" value="JDOMAIN"/>
</dbReference>
<dbReference type="EnsemblMetazoa" id="AALFPA23_017703.R25933">
    <property type="protein sequence ID" value="AALFPA23_017703.P25933"/>
    <property type="gene ID" value="AALFPA23_017703"/>
</dbReference>
<dbReference type="InterPro" id="IPR019734">
    <property type="entry name" value="TPR_rpt"/>
</dbReference>
<dbReference type="Gene3D" id="1.25.40.10">
    <property type="entry name" value="Tetratricopeptide repeat domain"/>
    <property type="match status" value="1"/>
</dbReference>
<accession>A0ABM1ZEL1</accession>
<evidence type="ECO:0000313" key="6">
    <source>
        <dbReference type="Proteomes" id="UP000069940"/>
    </source>
</evidence>
<keyword evidence="6" id="KW-1185">Reference proteome</keyword>
<dbReference type="InterPro" id="IPR001623">
    <property type="entry name" value="DnaJ_domain"/>
</dbReference>
<proteinExistence type="predicted"/>
<feature type="repeat" description="TPR" evidence="3">
    <location>
        <begin position="84"/>
        <end position="117"/>
    </location>
</feature>
<dbReference type="Pfam" id="PF00226">
    <property type="entry name" value="DnaJ"/>
    <property type="match status" value="1"/>
</dbReference>
<reference evidence="6" key="1">
    <citation type="journal article" date="2015" name="Proc. Natl. Acad. Sci. U.S.A.">
        <title>Genome sequence of the Asian Tiger mosquito, Aedes albopictus, reveals insights into its biology, genetics, and evolution.</title>
        <authorList>
            <person name="Chen X.G."/>
            <person name="Jiang X."/>
            <person name="Gu J."/>
            <person name="Xu M."/>
            <person name="Wu Y."/>
            <person name="Deng Y."/>
            <person name="Zhang C."/>
            <person name="Bonizzoni M."/>
            <person name="Dermauw W."/>
            <person name="Vontas J."/>
            <person name="Armbruster P."/>
            <person name="Huang X."/>
            <person name="Yang Y."/>
            <person name="Zhang H."/>
            <person name="He W."/>
            <person name="Peng H."/>
            <person name="Liu Y."/>
            <person name="Wu K."/>
            <person name="Chen J."/>
            <person name="Lirakis M."/>
            <person name="Topalis P."/>
            <person name="Van Leeuwen T."/>
            <person name="Hall A.B."/>
            <person name="Jiang X."/>
            <person name="Thorpe C."/>
            <person name="Mueller R.L."/>
            <person name="Sun C."/>
            <person name="Waterhouse R.M."/>
            <person name="Yan G."/>
            <person name="Tu Z.J."/>
            <person name="Fang X."/>
            <person name="James A.A."/>
        </authorList>
    </citation>
    <scope>NUCLEOTIDE SEQUENCE [LARGE SCALE GENOMIC DNA]</scope>
    <source>
        <strain evidence="6">Foshan</strain>
    </source>
</reference>
<dbReference type="InterPro" id="IPR036869">
    <property type="entry name" value="J_dom_sf"/>
</dbReference>
<dbReference type="GeneID" id="109427854"/>
<dbReference type="Pfam" id="PF13181">
    <property type="entry name" value="TPR_8"/>
    <property type="match status" value="2"/>
</dbReference>
<dbReference type="SMART" id="SM00028">
    <property type="entry name" value="TPR"/>
    <property type="match status" value="8"/>
</dbReference>
<feature type="repeat" description="TPR" evidence="3">
    <location>
        <begin position="384"/>
        <end position="417"/>
    </location>
</feature>
<evidence type="ECO:0000256" key="2">
    <source>
        <dbReference type="ARBA" id="ARBA00022803"/>
    </source>
</evidence>
<sequence length="552" mass="62849">MSTDQVIDLVTDENDEVIVIDDDSPKSSISEDSATMDAASAATIERAAEPAVMEQKPFAAQEPIPVDMDLDEVIPIPISNQTLAEEKKNSGNDLYKIKRYDAALQLYTEAINLCPETPAYYGNRAATYMMLGDYKAALRDAKQSVQIDTFFEKGYMRIAKCSLLMGDLIGTEQAIRKFLELDPSSQALKQEVHSLKQLRDLNEKAAFCYDKRDYRTCLYHCDNAIKIAPASIHYKLLKAECLALLERFDEAGDIAISIMQSNSTNADAIYVRGLTLYYSDNLDKGLLHFERALQFDPDHKKAKVMRIKAKQLKERKEKGNELFKSGKFKDAQLVYTEALALDPLNKDINSKLYYNRALVNSKLGNIREAITDCTCALDINEKYMKALLQRARLHYNLENFEECVKDYEKALKFEKTMEIKNLLKDAKLQLKKSKRKDYYKILGIGKQASDEEIKKAYRKRALVHHPDRHANSTDEEKKEQERKFKEVGEAYTVLSDPVKKSRYDNGYDIEDLDQSDVDPQQMFRQFFQFPGGDPNFGGGFGGGGSNFSFRFG</sequence>
<dbReference type="SUPFAM" id="SSF46565">
    <property type="entry name" value="Chaperone J-domain"/>
    <property type="match status" value="1"/>
</dbReference>
<evidence type="ECO:0000256" key="1">
    <source>
        <dbReference type="ARBA" id="ARBA00022737"/>
    </source>
</evidence>
<dbReference type="PANTHER" id="PTHR45188">
    <property type="entry name" value="DNAJ PROTEIN P58IPK HOMOLOG"/>
    <property type="match status" value="1"/>
</dbReference>
<dbReference type="PANTHER" id="PTHR45188:SF2">
    <property type="entry name" value="DNAJ HOMOLOG SUBFAMILY C MEMBER 7"/>
    <property type="match status" value="1"/>
</dbReference>
<dbReference type="Proteomes" id="UP000069940">
    <property type="component" value="Unassembled WGS sequence"/>
</dbReference>
<dbReference type="PROSITE" id="PS50076">
    <property type="entry name" value="DNAJ_2"/>
    <property type="match status" value="1"/>
</dbReference>
<evidence type="ECO:0000256" key="3">
    <source>
        <dbReference type="PROSITE-ProRule" id="PRU00339"/>
    </source>
</evidence>
<organism evidence="5 6">
    <name type="scientific">Aedes albopictus</name>
    <name type="common">Asian tiger mosquito</name>
    <name type="synonym">Stegomyia albopicta</name>
    <dbReference type="NCBI Taxonomy" id="7160"/>
    <lineage>
        <taxon>Eukaryota</taxon>
        <taxon>Metazoa</taxon>
        <taxon>Ecdysozoa</taxon>
        <taxon>Arthropoda</taxon>
        <taxon>Hexapoda</taxon>
        <taxon>Insecta</taxon>
        <taxon>Pterygota</taxon>
        <taxon>Neoptera</taxon>
        <taxon>Endopterygota</taxon>
        <taxon>Diptera</taxon>
        <taxon>Nematocera</taxon>
        <taxon>Culicoidea</taxon>
        <taxon>Culicidae</taxon>
        <taxon>Culicinae</taxon>
        <taxon>Aedini</taxon>
        <taxon>Aedes</taxon>
        <taxon>Stegomyia</taxon>
    </lineage>
</organism>
<dbReference type="SMART" id="SM00271">
    <property type="entry name" value="DnaJ"/>
    <property type="match status" value="1"/>
</dbReference>
<dbReference type="RefSeq" id="XP_019558977.3">
    <property type="nucleotide sequence ID" value="XM_019703432.3"/>
</dbReference>
<dbReference type="InterPro" id="IPR011990">
    <property type="entry name" value="TPR-like_helical_dom_sf"/>
</dbReference>
<reference evidence="5" key="2">
    <citation type="submission" date="2025-05" db="UniProtKB">
        <authorList>
            <consortium name="EnsemblMetazoa"/>
        </authorList>
    </citation>
    <scope>IDENTIFICATION</scope>
    <source>
        <strain evidence="5">Foshan</strain>
    </source>
</reference>
<dbReference type="Pfam" id="PF13414">
    <property type="entry name" value="TPR_11"/>
    <property type="match status" value="1"/>
</dbReference>
<dbReference type="SUPFAM" id="SSF48452">
    <property type="entry name" value="TPR-like"/>
    <property type="match status" value="2"/>
</dbReference>
<evidence type="ECO:0000259" key="4">
    <source>
        <dbReference type="PROSITE" id="PS50076"/>
    </source>
</evidence>
<feature type="domain" description="J" evidence="4">
    <location>
        <begin position="437"/>
        <end position="507"/>
    </location>
</feature>
<dbReference type="PROSITE" id="PS50005">
    <property type="entry name" value="TPR"/>
    <property type="match status" value="3"/>
</dbReference>
<dbReference type="CDD" id="cd06257">
    <property type="entry name" value="DnaJ"/>
    <property type="match status" value="1"/>
</dbReference>
<protein>
    <recommendedName>
        <fullName evidence="4">J domain-containing protein</fullName>
    </recommendedName>
</protein>
<name>A0ABM1ZEL1_AEDAL</name>
<keyword evidence="1" id="KW-0677">Repeat</keyword>